<reference evidence="1" key="2">
    <citation type="journal article" date="2015" name="Data Brief">
        <title>Shoot transcriptome of the giant reed, Arundo donax.</title>
        <authorList>
            <person name="Barrero R.A."/>
            <person name="Guerrero F.D."/>
            <person name="Moolhuijzen P."/>
            <person name="Goolsby J.A."/>
            <person name="Tidwell J."/>
            <person name="Bellgard S.E."/>
            <person name="Bellgard M.I."/>
        </authorList>
    </citation>
    <scope>NUCLEOTIDE SEQUENCE</scope>
    <source>
        <tissue evidence="1">Shoot tissue taken approximately 20 cm above the soil surface</tissue>
    </source>
</reference>
<organism evidence="1">
    <name type="scientific">Arundo donax</name>
    <name type="common">Giant reed</name>
    <name type="synonym">Donax arundinaceus</name>
    <dbReference type="NCBI Taxonomy" id="35708"/>
    <lineage>
        <taxon>Eukaryota</taxon>
        <taxon>Viridiplantae</taxon>
        <taxon>Streptophyta</taxon>
        <taxon>Embryophyta</taxon>
        <taxon>Tracheophyta</taxon>
        <taxon>Spermatophyta</taxon>
        <taxon>Magnoliopsida</taxon>
        <taxon>Liliopsida</taxon>
        <taxon>Poales</taxon>
        <taxon>Poaceae</taxon>
        <taxon>PACMAD clade</taxon>
        <taxon>Arundinoideae</taxon>
        <taxon>Arundineae</taxon>
        <taxon>Arundo</taxon>
    </lineage>
</organism>
<reference evidence="1" key="1">
    <citation type="submission" date="2014-09" db="EMBL/GenBank/DDBJ databases">
        <authorList>
            <person name="Magalhaes I.L.F."/>
            <person name="Oliveira U."/>
            <person name="Santos F.R."/>
            <person name="Vidigal T.H.D.A."/>
            <person name="Brescovit A.D."/>
            <person name="Santos A.J."/>
        </authorList>
    </citation>
    <scope>NUCLEOTIDE SEQUENCE</scope>
    <source>
        <tissue evidence="1">Shoot tissue taken approximately 20 cm above the soil surface</tissue>
    </source>
</reference>
<protein>
    <submittedName>
        <fullName evidence="1">Uncharacterized protein</fullName>
    </submittedName>
</protein>
<name>A0A0A9CDL5_ARUDO</name>
<sequence length="32" mass="3594">MPNANSKFLSCSPLLNETMLPIKRNPTVHLIN</sequence>
<dbReference type="AlphaFoldDB" id="A0A0A9CDL5"/>
<proteinExistence type="predicted"/>
<dbReference type="EMBL" id="GBRH01225352">
    <property type="protein sequence ID" value="JAD72543.1"/>
    <property type="molecule type" value="Transcribed_RNA"/>
</dbReference>
<evidence type="ECO:0000313" key="1">
    <source>
        <dbReference type="EMBL" id="JAD72543.1"/>
    </source>
</evidence>
<accession>A0A0A9CDL5</accession>